<organism evidence="2">
    <name type="scientific">marine sediment metagenome</name>
    <dbReference type="NCBI Taxonomy" id="412755"/>
    <lineage>
        <taxon>unclassified sequences</taxon>
        <taxon>metagenomes</taxon>
        <taxon>ecological metagenomes</taxon>
    </lineage>
</organism>
<accession>X1GLH4</accession>
<evidence type="ECO:0000313" key="2">
    <source>
        <dbReference type="EMBL" id="GAH45705.1"/>
    </source>
</evidence>
<dbReference type="EMBL" id="BARU01006168">
    <property type="protein sequence ID" value="GAH45705.1"/>
    <property type="molecule type" value="Genomic_DNA"/>
</dbReference>
<dbReference type="AlphaFoldDB" id="X1GLH4"/>
<gene>
    <name evidence="2" type="ORF">S03H2_12109</name>
</gene>
<proteinExistence type="predicted"/>
<feature type="non-terminal residue" evidence="2">
    <location>
        <position position="1"/>
    </location>
</feature>
<evidence type="ECO:0000256" key="1">
    <source>
        <dbReference type="SAM" id="MobiDB-lite"/>
    </source>
</evidence>
<reference evidence="2" key="1">
    <citation type="journal article" date="2014" name="Front. Microbiol.">
        <title>High frequency of phylogenetically diverse reductive dehalogenase-homologous genes in deep subseafloor sedimentary metagenomes.</title>
        <authorList>
            <person name="Kawai M."/>
            <person name="Futagami T."/>
            <person name="Toyoda A."/>
            <person name="Takaki Y."/>
            <person name="Nishi S."/>
            <person name="Hori S."/>
            <person name="Arai W."/>
            <person name="Tsubouchi T."/>
            <person name="Morono Y."/>
            <person name="Uchiyama I."/>
            <person name="Ito T."/>
            <person name="Fujiyama A."/>
            <person name="Inagaki F."/>
            <person name="Takami H."/>
        </authorList>
    </citation>
    <scope>NUCLEOTIDE SEQUENCE</scope>
    <source>
        <strain evidence="2">Expedition CK06-06</strain>
    </source>
</reference>
<sequence>DTGGVGPQGKRGFKGDKGLKGDRGTRGPQGPKGSKGDTGPRGRNGKGTTVKCVDIEFYGEGGAGTPQYGPEKDGECLRGIYFLDRGDLDGTILNQDDARVYQSTGGGCEGVTGATGPAWEGPVNPNTPFYYFEYKSLEVQDEGYIWYVVPGVGTAYGSATRIEKYCPQLATEGSLVIDAVYGNIFKYTCDENGRNCYWALECNIGHGNTFKCICMDYRGAAGISPPRQNSEFIFLGGTYFLDYGGDADLLQSTGVCNPDPQGACQDAWVSVRAGADPYYYFENLDIENPGDITTEFGRIWYVEPVAVNSSKLNGFAEKIEIVCHLQDGDRILDAKTGQVFVFNEEYDLWIEECQIKRGTIFKTGCIDFKGKFILTVPIHDFPDPEEQEVGAYLLDDTGKLYIVQEVDSSKQWVLVGDDMLPVEYYYFWVTSEEGIYPEYGEILRVNKCNGDVNNIVV</sequence>
<feature type="region of interest" description="Disordered" evidence="1">
    <location>
        <begin position="1"/>
        <end position="48"/>
    </location>
</feature>
<feature type="non-terminal residue" evidence="2">
    <location>
        <position position="457"/>
    </location>
</feature>
<feature type="compositionally biased region" description="Basic and acidic residues" evidence="1">
    <location>
        <begin position="13"/>
        <end position="25"/>
    </location>
</feature>
<dbReference type="Pfam" id="PF01391">
    <property type="entry name" value="Collagen"/>
    <property type="match status" value="1"/>
</dbReference>
<protein>
    <submittedName>
        <fullName evidence="2">Uncharacterized protein</fullName>
    </submittedName>
</protein>
<comment type="caution">
    <text evidence="2">The sequence shown here is derived from an EMBL/GenBank/DDBJ whole genome shotgun (WGS) entry which is preliminary data.</text>
</comment>
<name>X1GLH4_9ZZZZ</name>
<dbReference type="InterPro" id="IPR008160">
    <property type="entry name" value="Collagen"/>
</dbReference>